<reference evidence="1 2" key="1">
    <citation type="submission" date="2024-01" db="EMBL/GenBank/DDBJ databases">
        <authorList>
            <person name="Waweru B."/>
        </authorList>
    </citation>
    <scope>NUCLEOTIDE SEQUENCE [LARGE SCALE GENOMIC DNA]</scope>
</reference>
<evidence type="ECO:0000313" key="2">
    <source>
        <dbReference type="Proteomes" id="UP001314170"/>
    </source>
</evidence>
<dbReference type="Proteomes" id="UP001314170">
    <property type="component" value="Unassembled WGS sequence"/>
</dbReference>
<feature type="non-terminal residue" evidence="1">
    <location>
        <position position="57"/>
    </location>
</feature>
<accession>A0AAV1S4W2</accession>
<sequence length="57" mass="6627">RGRRPLSIRAAGLRLGAASTMLFLVALKSDAFSMFLQFKAFTERQWLPDEDRNNRLW</sequence>
<protein>
    <submittedName>
        <fullName evidence="1">Uncharacterized protein</fullName>
    </submittedName>
</protein>
<dbReference type="AlphaFoldDB" id="A0AAV1S4W2"/>
<evidence type="ECO:0000313" key="1">
    <source>
        <dbReference type="EMBL" id="CAK7345316.1"/>
    </source>
</evidence>
<comment type="caution">
    <text evidence="1">The sequence shown here is derived from an EMBL/GenBank/DDBJ whole genome shotgun (WGS) entry which is preliminary data.</text>
</comment>
<gene>
    <name evidence="1" type="ORF">DCAF_LOCUS18173</name>
</gene>
<proteinExistence type="predicted"/>
<organism evidence="1 2">
    <name type="scientific">Dovyalis caffra</name>
    <dbReference type="NCBI Taxonomy" id="77055"/>
    <lineage>
        <taxon>Eukaryota</taxon>
        <taxon>Viridiplantae</taxon>
        <taxon>Streptophyta</taxon>
        <taxon>Embryophyta</taxon>
        <taxon>Tracheophyta</taxon>
        <taxon>Spermatophyta</taxon>
        <taxon>Magnoliopsida</taxon>
        <taxon>eudicotyledons</taxon>
        <taxon>Gunneridae</taxon>
        <taxon>Pentapetalae</taxon>
        <taxon>rosids</taxon>
        <taxon>fabids</taxon>
        <taxon>Malpighiales</taxon>
        <taxon>Salicaceae</taxon>
        <taxon>Flacourtieae</taxon>
        <taxon>Dovyalis</taxon>
    </lineage>
</organism>
<feature type="non-terminal residue" evidence="1">
    <location>
        <position position="1"/>
    </location>
</feature>
<keyword evidence="2" id="KW-1185">Reference proteome</keyword>
<dbReference type="EMBL" id="CAWUPB010001168">
    <property type="protein sequence ID" value="CAK7345316.1"/>
    <property type="molecule type" value="Genomic_DNA"/>
</dbReference>
<name>A0AAV1S4W2_9ROSI</name>